<comment type="subcellular location">
    <subcellularLocation>
        <location evidence="1">Membrane</location>
        <topology evidence="1">Multi-pass membrane protein</topology>
    </subcellularLocation>
</comment>
<feature type="transmembrane region" description="Helical" evidence="6">
    <location>
        <begin position="185"/>
        <end position="204"/>
    </location>
</feature>
<keyword evidence="11" id="KW-1185">Reference proteome</keyword>
<evidence type="ECO:0000259" key="9">
    <source>
        <dbReference type="Pfam" id="PF13515"/>
    </source>
</evidence>
<feature type="domain" description="DUF2421" evidence="7">
    <location>
        <begin position="759"/>
        <end position="875"/>
    </location>
</feature>
<evidence type="ECO:0008006" key="12">
    <source>
        <dbReference type="Google" id="ProtNLM"/>
    </source>
</evidence>
<evidence type="ECO:0000313" key="10">
    <source>
        <dbReference type="EMBL" id="KPM44236.1"/>
    </source>
</evidence>
<keyword evidence="2 6" id="KW-0812">Transmembrane</keyword>
<comment type="caution">
    <text evidence="10">The sequence shown here is derived from an EMBL/GenBank/DDBJ whole genome shotgun (WGS) entry which is preliminary data.</text>
</comment>
<gene>
    <name evidence="10" type="ORF">AK830_g2328</name>
</gene>
<dbReference type="OrthoDB" id="2274698at2759"/>
<dbReference type="PANTHER" id="PTHR37994:SF4">
    <property type="entry name" value="ER TRANSPORTER 6TM N-TERMINAL DOMAIN-CONTAINING PROTEIN-RELATED"/>
    <property type="match status" value="1"/>
</dbReference>
<evidence type="ECO:0000256" key="3">
    <source>
        <dbReference type="ARBA" id="ARBA00022989"/>
    </source>
</evidence>
<feature type="transmembrane region" description="Helical" evidence="6">
    <location>
        <begin position="155"/>
        <end position="173"/>
    </location>
</feature>
<keyword evidence="3 6" id="KW-1133">Transmembrane helix</keyword>
<evidence type="ECO:0000256" key="5">
    <source>
        <dbReference type="SAM" id="MobiDB-lite"/>
    </source>
</evidence>
<evidence type="ECO:0000256" key="6">
    <source>
        <dbReference type="SAM" id="Phobius"/>
    </source>
</evidence>
<feature type="region of interest" description="Disordered" evidence="5">
    <location>
        <begin position="518"/>
        <end position="551"/>
    </location>
</feature>
<evidence type="ECO:0000259" key="7">
    <source>
        <dbReference type="Pfam" id="PF10334"/>
    </source>
</evidence>
<evidence type="ECO:0000256" key="1">
    <source>
        <dbReference type="ARBA" id="ARBA00004141"/>
    </source>
</evidence>
<feature type="transmembrane region" description="Helical" evidence="6">
    <location>
        <begin position="125"/>
        <end position="143"/>
    </location>
</feature>
<reference evidence="10 11" key="1">
    <citation type="submission" date="2015-09" db="EMBL/GenBank/DDBJ databases">
        <title>Draft genome of a European isolate of the apple canker pathogen Neonectria ditissima.</title>
        <authorList>
            <person name="Gomez-Cortecero A."/>
            <person name="Harrison R.J."/>
            <person name="Armitage A.D."/>
        </authorList>
    </citation>
    <scope>NUCLEOTIDE SEQUENCE [LARGE SCALE GENOMIC DNA]</scope>
    <source>
        <strain evidence="10 11">R09/05</strain>
    </source>
</reference>
<dbReference type="Proteomes" id="UP000050424">
    <property type="component" value="Unassembled WGS sequence"/>
</dbReference>
<dbReference type="InterPro" id="IPR018823">
    <property type="entry name" value="ArAE_2_N"/>
</dbReference>
<dbReference type="Pfam" id="PF10337">
    <property type="entry name" value="ArAE_2_N"/>
    <property type="match status" value="1"/>
</dbReference>
<proteinExistence type="predicted"/>
<evidence type="ECO:0000256" key="2">
    <source>
        <dbReference type="ARBA" id="ARBA00022692"/>
    </source>
</evidence>
<dbReference type="Pfam" id="PF10334">
    <property type="entry name" value="BRE4"/>
    <property type="match status" value="1"/>
</dbReference>
<name>A0A0N8H8D1_9HYPO</name>
<feature type="domain" description="Integral membrane bound transporter" evidence="9">
    <location>
        <begin position="614"/>
        <end position="755"/>
    </location>
</feature>
<feature type="transmembrane region" description="Helical" evidence="6">
    <location>
        <begin position="592"/>
        <end position="612"/>
    </location>
</feature>
<organism evidence="10 11">
    <name type="scientific">Neonectria ditissima</name>
    <dbReference type="NCBI Taxonomy" id="78410"/>
    <lineage>
        <taxon>Eukaryota</taxon>
        <taxon>Fungi</taxon>
        <taxon>Dikarya</taxon>
        <taxon>Ascomycota</taxon>
        <taxon>Pezizomycotina</taxon>
        <taxon>Sordariomycetes</taxon>
        <taxon>Hypocreomycetidae</taxon>
        <taxon>Hypocreales</taxon>
        <taxon>Nectriaceae</taxon>
        <taxon>Neonectria</taxon>
    </lineage>
</organism>
<dbReference type="InterPro" id="IPR049453">
    <property type="entry name" value="Memb_transporter_dom"/>
</dbReference>
<dbReference type="GO" id="GO:0016020">
    <property type="term" value="C:membrane"/>
    <property type="evidence" value="ECO:0007669"/>
    <property type="project" value="UniProtKB-SubCell"/>
</dbReference>
<dbReference type="Pfam" id="PF13515">
    <property type="entry name" value="FUSC_2"/>
    <property type="match status" value="1"/>
</dbReference>
<feature type="transmembrane region" description="Helical" evidence="6">
    <location>
        <begin position="742"/>
        <end position="762"/>
    </location>
</feature>
<dbReference type="EMBL" id="LKCW01000022">
    <property type="protein sequence ID" value="KPM44236.1"/>
    <property type="molecule type" value="Genomic_DNA"/>
</dbReference>
<protein>
    <recommendedName>
        <fullName evidence="12">ER transporter 6TM N-terminal domain-containing protein</fullName>
    </recommendedName>
</protein>
<feature type="compositionally biased region" description="Polar residues" evidence="5">
    <location>
        <begin position="518"/>
        <end position="527"/>
    </location>
</feature>
<feature type="transmembrane region" description="Helical" evidence="6">
    <location>
        <begin position="696"/>
        <end position="714"/>
    </location>
</feature>
<dbReference type="AlphaFoldDB" id="A0A0N8H8D1"/>
<sequence length="996" mass="109704">MAWNRERSGSQLRRWANPMTWWSYLEMDLETLLMMMKGSLPSTIVIAISQSTAIADVTTTTGYLAALIAVSAQCLQPRAKFIKVMFFCLLSLCVTASITCLAIYSAVKSRHPGNNEQPDQYDSNASAVAAIWLFVMIWVGNALRAWRMPELQDPIVTSSIFALVALTRAGNWTRVEDGLDYVVRLIKTFLIGFAIPTGVSLFVLPRTCRQGVFKDTRTFVHETNAVLQALADFVSTASRSSFLTRQKTHLASEENAPEDGTQTPTDFGFAKARSRLSKASDTLNALDAKLQASLKYSRNEVVWGKLSAADLDEMSMLLRGVLIPLSGMSLLPDIVSSFTEAESELRPTNGLQNDATTDIQAPIDAGIINALSSCLEDTKSLVSAGLQYLLLNLELIESGASEKVDADPEVGTAHTVSVELDPSSPDFLSAFRSKTEELSVKKQGLRVDTFLVKSSTSTSQDMGSDGASETEPEIDRDMVIQQDFLLVLYLFSLQAMVLEATFSLISFAKRKIDDGTMKQSRLTTPASIPTRRSDASSSSQKKTLPSLGDQQDAPREVQGLEVVDLLHLKPANFLERSSKWFRLISHLIGSDLSMFGLRVAAASLSIGIVAFLNQTHDFFIRQRGVWATIVVVIGMSPTSGQSFFGFFARIMATIVSVALSLIAWYVVVGKTPGVIILLYLANIVEFYTYMKKPKLFGPSIIAIVTLNIIIAYELQVKKLGVEVAESNGQPYYPIYQFGPYKLAAVAVGCAVSFFWTIFPYPITAKSNVPRLAGASLFNIARFYSAMHTTVNSWIHGDQGAPDLRNTDVHLRDILRDLYKQELLVLNSLRMHTHFATYEPPIGGKFPVAIYARLTTGMQRIMTIISLMAHIAQNMPPPSLRQSDDAAGPSETSSHPLAVAWASTESQFQSTTSLICHLASSLTHNKPLPPFLTVSESFPLMRYLHKTKSDLLRMQNSCNPAYTAFVALELLRTVLSLELQKQLDDIRLLVGEIAFNT</sequence>
<dbReference type="STRING" id="78410.A0A0N8H8D1"/>
<evidence type="ECO:0000256" key="4">
    <source>
        <dbReference type="ARBA" id="ARBA00023136"/>
    </source>
</evidence>
<feature type="region of interest" description="Disordered" evidence="5">
    <location>
        <begin position="248"/>
        <end position="267"/>
    </location>
</feature>
<feature type="domain" description="Putative ER transporter 6TM N-terminal" evidence="8">
    <location>
        <begin position="121"/>
        <end position="340"/>
    </location>
</feature>
<evidence type="ECO:0000259" key="8">
    <source>
        <dbReference type="Pfam" id="PF10337"/>
    </source>
</evidence>
<keyword evidence="4 6" id="KW-0472">Membrane</keyword>
<dbReference type="PANTHER" id="PTHR37994">
    <property type="entry name" value="ARAE_2_N DOMAIN-CONTAINING PROTEIN-RELATED"/>
    <property type="match status" value="1"/>
</dbReference>
<dbReference type="InterPro" id="IPR018820">
    <property type="entry name" value="BRE4-related_DUF2421"/>
</dbReference>
<feature type="transmembrane region" description="Helical" evidence="6">
    <location>
        <begin position="484"/>
        <end position="508"/>
    </location>
</feature>
<feature type="transmembrane region" description="Helical" evidence="6">
    <location>
        <begin position="624"/>
        <end position="640"/>
    </location>
</feature>
<feature type="transmembrane region" description="Helical" evidence="6">
    <location>
        <begin position="84"/>
        <end position="105"/>
    </location>
</feature>
<accession>A0A0N8H8D1</accession>
<evidence type="ECO:0000313" key="11">
    <source>
        <dbReference type="Proteomes" id="UP000050424"/>
    </source>
</evidence>